<evidence type="ECO:0000256" key="1">
    <source>
        <dbReference type="ARBA" id="ARBA00006247"/>
    </source>
</evidence>
<proteinExistence type="inferred from homology"/>
<dbReference type="GO" id="GO:0046872">
    <property type="term" value="F:metal ion binding"/>
    <property type="evidence" value="ECO:0007669"/>
    <property type="project" value="UniProtKB-KW"/>
</dbReference>
<evidence type="ECO:0000256" key="3">
    <source>
        <dbReference type="ARBA" id="ARBA00022723"/>
    </source>
</evidence>
<dbReference type="InterPro" id="IPR036264">
    <property type="entry name" value="Bact_exopeptidase_dim_dom"/>
</dbReference>
<dbReference type="GO" id="GO:0000328">
    <property type="term" value="C:fungal-type vacuole lumen"/>
    <property type="evidence" value="ECO:0007669"/>
    <property type="project" value="TreeGrafter"/>
</dbReference>
<keyword evidence="9" id="KW-0121">Carboxypeptidase</keyword>
<feature type="binding site" evidence="7">
    <location>
        <position position="160"/>
    </location>
    <ligand>
        <name>Zn(2+)</name>
        <dbReference type="ChEBI" id="CHEBI:29105"/>
        <label>2</label>
    </ligand>
</feature>
<dbReference type="OrthoDB" id="3064516at2759"/>
<dbReference type="PROSITE" id="PS00758">
    <property type="entry name" value="ARGE_DAPE_CPG2_1"/>
    <property type="match status" value="1"/>
</dbReference>
<dbReference type="CDD" id="cd05674">
    <property type="entry name" value="M20_yscS"/>
    <property type="match status" value="1"/>
</dbReference>
<dbReference type="InterPro" id="IPR047177">
    <property type="entry name" value="Pept_M20A"/>
</dbReference>
<dbReference type="Pfam" id="PF01546">
    <property type="entry name" value="Peptidase_M20"/>
    <property type="match status" value="1"/>
</dbReference>
<dbReference type="InterPro" id="IPR002933">
    <property type="entry name" value="Peptidase_M20"/>
</dbReference>
<feature type="binding site" evidence="7">
    <location>
        <position position="123"/>
    </location>
    <ligand>
        <name>Zn(2+)</name>
        <dbReference type="ChEBI" id="CHEBI:29105"/>
        <label>2</label>
    </ligand>
</feature>
<keyword evidence="2" id="KW-0645">Protease</keyword>
<evidence type="ECO:0000256" key="4">
    <source>
        <dbReference type="ARBA" id="ARBA00022801"/>
    </source>
</evidence>
<keyword evidence="3 7" id="KW-0479">Metal-binding</keyword>
<evidence type="ECO:0000313" key="10">
    <source>
        <dbReference type="Proteomes" id="UP000246740"/>
    </source>
</evidence>
<dbReference type="Gene3D" id="3.30.70.360">
    <property type="match status" value="1"/>
</dbReference>
<keyword evidence="10" id="KW-1185">Reference proteome</keyword>
<dbReference type="InterPro" id="IPR011650">
    <property type="entry name" value="Peptidase_M20_dimer"/>
</dbReference>
<name>A0A317XUZ9_9BASI</name>
<dbReference type="STRING" id="1882483.A0A317XUZ9"/>
<sequence>MEAGQAVCPQVPAYTLPSSYGGNHSSSIGIKDAQLPSADELARLLSGAVQVDTSVGDGWPAVSQDPERWEAVFGPFRAYLRSALPRLHAPDSPVQLELVNSHGLLYTWPGSDASLKPILFMAHQDVVPVEPETVSAWTHPPFSGFIDEKLGLIWGRGASDTKTSLVAILATMQSLMDAGFVPKRTIVCSFGFDEESAGTEGGEQLAKFINQRYGDDGVAMIVDEGGEIMRADASGLNLGIPVAAPAVAEKGYLDAKITVKTPGGHSSEPSDHTSIGYLAQLITALESNPYQPYLDDTSPALQFLQCTRDAPKANHKLSNKLRELQQLQLDLDFAARMQRAAVQTKKHKHLDKVKKQILALLDRTQLFSFQTTQAVDLISGGVKVNALPEQASVVVNHRIDITSSTRDVRQHIYNAILKVARRHNLKIVPGEHWEDVVKEGSAPHSNAKSVGEIVLQDAFESALEPAPRTPLGTAKPWTLLQSVIRATWSDILVAPDLMGGNTDTKSYWNVSTNIFRFSPGSDKPFPIPGQGENIHTVDERSTVDGIEKAAHFYSLLMQAASHEDL</sequence>
<dbReference type="InParanoid" id="A0A317XUZ9"/>
<dbReference type="EMBL" id="KZ819190">
    <property type="protein sequence ID" value="PWZ01680.1"/>
    <property type="molecule type" value="Genomic_DNA"/>
</dbReference>
<dbReference type="AlphaFoldDB" id="A0A317XUZ9"/>
<feature type="active site" evidence="6">
    <location>
        <position position="125"/>
    </location>
</feature>
<dbReference type="PIRSF" id="PIRSF037217">
    <property type="entry name" value="Carboxypeptidase_S"/>
    <property type="match status" value="1"/>
</dbReference>
<feature type="binding site" evidence="7">
    <location>
        <position position="160"/>
    </location>
    <ligand>
        <name>Zn(2+)</name>
        <dbReference type="ChEBI" id="CHEBI:29105"/>
        <label>1</label>
    </ligand>
</feature>
<dbReference type="FunCoup" id="A0A317XUZ9">
    <property type="interactions" value="8"/>
</dbReference>
<evidence type="ECO:0000313" key="9">
    <source>
        <dbReference type="EMBL" id="PWZ01680.1"/>
    </source>
</evidence>
<dbReference type="SUPFAM" id="SSF53187">
    <property type="entry name" value="Zn-dependent exopeptidases"/>
    <property type="match status" value="1"/>
</dbReference>
<dbReference type="GO" id="GO:0004181">
    <property type="term" value="F:metallocarboxypeptidase activity"/>
    <property type="evidence" value="ECO:0007669"/>
    <property type="project" value="InterPro"/>
</dbReference>
<dbReference type="Proteomes" id="UP000246740">
    <property type="component" value="Unassembled WGS sequence"/>
</dbReference>
<keyword evidence="5 7" id="KW-0862">Zinc</keyword>
<feature type="active site" description="Proton acceptor" evidence="6">
    <location>
        <position position="194"/>
    </location>
</feature>
<gene>
    <name evidence="9" type="ORF">BCV70DRAFT_158787</name>
</gene>
<feature type="binding site" evidence="7">
    <location>
        <position position="195"/>
    </location>
    <ligand>
        <name>Zn(2+)</name>
        <dbReference type="ChEBI" id="CHEBI:29105"/>
        <label>1</label>
    </ligand>
</feature>
<organism evidence="9 10">
    <name type="scientific">Testicularia cyperi</name>
    <dbReference type="NCBI Taxonomy" id="1882483"/>
    <lineage>
        <taxon>Eukaryota</taxon>
        <taxon>Fungi</taxon>
        <taxon>Dikarya</taxon>
        <taxon>Basidiomycota</taxon>
        <taxon>Ustilaginomycotina</taxon>
        <taxon>Ustilaginomycetes</taxon>
        <taxon>Ustilaginales</taxon>
        <taxon>Anthracoideaceae</taxon>
        <taxon>Testicularia</taxon>
    </lineage>
</organism>
<evidence type="ECO:0000256" key="6">
    <source>
        <dbReference type="PIRSR" id="PIRSR037217-1"/>
    </source>
</evidence>
<feature type="domain" description="Peptidase M20 dimerisation" evidence="8">
    <location>
        <begin position="247"/>
        <end position="421"/>
    </location>
</feature>
<dbReference type="SUPFAM" id="SSF55031">
    <property type="entry name" value="Bacterial exopeptidase dimerisation domain"/>
    <property type="match status" value="1"/>
</dbReference>
<comment type="similarity">
    <text evidence="1">Belongs to the peptidase M20A family.</text>
</comment>
<evidence type="ECO:0000259" key="8">
    <source>
        <dbReference type="Pfam" id="PF07687"/>
    </source>
</evidence>
<dbReference type="GO" id="GO:0051603">
    <property type="term" value="P:proteolysis involved in protein catabolic process"/>
    <property type="evidence" value="ECO:0007669"/>
    <property type="project" value="TreeGrafter"/>
</dbReference>
<protein>
    <submittedName>
        <fullName evidence="9">Carboxypeptidase S</fullName>
    </submittedName>
</protein>
<dbReference type="PANTHER" id="PTHR45962:SF1">
    <property type="entry name" value="N-FATTY-ACYL-AMINO ACID SYNTHASE_HYDROLASE PM20D1"/>
    <property type="match status" value="1"/>
</dbReference>
<keyword evidence="4" id="KW-0378">Hydrolase</keyword>
<accession>A0A317XUZ9</accession>
<dbReference type="PANTHER" id="PTHR45962">
    <property type="entry name" value="N-FATTY-ACYL-AMINO ACID SYNTHASE/HYDROLASE PM20D1"/>
    <property type="match status" value="1"/>
</dbReference>
<dbReference type="InterPro" id="IPR017141">
    <property type="entry name" value="Pept_M20_carboxypep"/>
</dbReference>
<feature type="binding site" evidence="7">
    <location>
        <position position="535"/>
    </location>
    <ligand>
        <name>Zn(2+)</name>
        <dbReference type="ChEBI" id="CHEBI:29105"/>
        <label>1</label>
    </ligand>
</feature>
<dbReference type="Pfam" id="PF07687">
    <property type="entry name" value="M20_dimer"/>
    <property type="match status" value="1"/>
</dbReference>
<feature type="binding site" evidence="7">
    <location>
        <position position="223"/>
    </location>
    <ligand>
        <name>Zn(2+)</name>
        <dbReference type="ChEBI" id="CHEBI:29105"/>
        <label>2</label>
    </ligand>
</feature>
<dbReference type="InterPro" id="IPR001261">
    <property type="entry name" value="ArgE/DapE_CS"/>
</dbReference>
<evidence type="ECO:0000256" key="7">
    <source>
        <dbReference type="PIRSR" id="PIRSR037217-2"/>
    </source>
</evidence>
<reference evidence="9 10" key="1">
    <citation type="journal article" date="2018" name="Mol. Biol. Evol.">
        <title>Broad Genomic Sampling Reveals a Smut Pathogenic Ancestry of the Fungal Clade Ustilaginomycotina.</title>
        <authorList>
            <person name="Kijpornyongpan T."/>
            <person name="Mondo S.J."/>
            <person name="Barry K."/>
            <person name="Sandor L."/>
            <person name="Lee J."/>
            <person name="Lipzen A."/>
            <person name="Pangilinan J."/>
            <person name="LaButti K."/>
            <person name="Hainaut M."/>
            <person name="Henrissat B."/>
            <person name="Grigoriev I.V."/>
            <person name="Spatafora J.W."/>
            <person name="Aime M.C."/>
        </authorList>
    </citation>
    <scope>NUCLEOTIDE SEQUENCE [LARGE SCALE GENOMIC DNA]</scope>
    <source>
        <strain evidence="9 10">MCA 3645</strain>
    </source>
</reference>
<evidence type="ECO:0000256" key="5">
    <source>
        <dbReference type="ARBA" id="ARBA00022833"/>
    </source>
</evidence>
<evidence type="ECO:0000256" key="2">
    <source>
        <dbReference type="ARBA" id="ARBA00022670"/>
    </source>
</evidence>
<dbReference type="Gene3D" id="1.10.150.900">
    <property type="match status" value="1"/>
</dbReference>
<dbReference type="Gene3D" id="3.40.630.10">
    <property type="entry name" value="Zn peptidases"/>
    <property type="match status" value="1"/>
</dbReference>